<dbReference type="PANTHER" id="PTHR47019">
    <property type="entry name" value="LIPID II FLIPPASE MURJ"/>
    <property type="match status" value="1"/>
</dbReference>
<evidence type="ECO:0000256" key="2">
    <source>
        <dbReference type="ARBA" id="ARBA00022475"/>
    </source>
</evidence>
<comment type="subcellular location">
    <subcellularLocation>
        <location evidence="1">Cell membrane</location>
        <topology evidence="1">Multi-pass membrane protein</topology>
    </subcellularLocation>
</comment>
<feature type="transmembrane region" description="Helical" evidence="9">
    <location>
        <begin position="566"/>
        <end position="587"/>
    </location>
</feature>
<feature type="transmembrane region" description="Helical" evidence="9">
    <location>
        <begin position="117"/>
        <end position="136"/>
    </location>
</feature>
<keyword evidence="4" id="KW-0133">Cell shape</keyword>
<feature type="transmembrane region" description="Helical" evidence="9">
    <location>
        <begin position="90"/>
        <end position="111"/>
    </location>
</feature>
<gene>
    <name evidence="10" type="primary">murJ</name>
    <name evidence="10" type="ORF">NCTC11862_00974</name>
</gene>
<dbReference type="Proteomes" id="UP000254467">
    <property type="component" value="Unassembled WGS sequence"/>
</dbReference>
<dbReference type="GO" id="GO:0034204">
    <property type="term" value="P:lipid translocation"/>
    <property type="evidence" value="ECO:0007669"/>
    <property type="project" value="TreeGrafter"/>
</dbReference>
<keyword evidence="6 9" id="KW-1133">Transmembrane helix</keyword>
<dbReference type="InterPro" id="IPR051050">
    <property type="entry name" value="Lipid_II_flippase_MurJ/MviN"/>
</dbReference>
<feature type="compositionally biased region" description="Pro residues" evidence="8">
    <location>
        <begin position="17"/>
        <end position="27"/>
    </location>
</feature>
<name>A0A376CLI8_9CORY</name>
<feature type="transmembrane region" description="Helical" evidence="9">
    <location>
        <begin position="262"/>
        <end position="284"/>
    </location>
</feature>
<evidence type="ECO:0000256" key="8">
    <source>
        <dbReference type="SAM" id="MobiDB-lite"/>
    </source>
</evidence>
<dbReference type="PRINTS" id="PR01806">
    <property type="entry name" value="VIRFACTRMVIN"/>
</dbReference>
<feature type="transmembrane region" description="Helical" evidence="9">
    <location>
        <begin position="521"/>
        <end position="546"/>
    </location>
</feature>
<dbReference type="CDD" id="cd13973">
    <property type="entry name" value="PK_MviN-like"/>
    <property type="match status" value="1"/>
</dbReference>
<keyword evidence="11" id="KW-1185">Reference proteome</keyword>
<dbReference type="Pfam" id="PF03023">
    <property type="entry name" value="MurJ"/>
    <property type="match status" value="1"/>
</dbReference>
<dbReference type="CDD" id="cd13123">
    <property type="entry name" value="MATE_MurJ_like"/>
    <property type="match status" value="1"/>
</dbReference>
<dbReference type="InterPro" id="IPR004268">
    <property type="entry name" value="MurJ"/>
</dbReference>
<evidence type="ECO:0000256" key="7">
    <source>
        <dbReference type="ARBA" id="ARBA00023136"/>
    </source>
</evidence>
<feature type="compositionally biased region" description="Basic and acidic residues" evidence="8">
    <location>
        <begin position="935"/>
        <end position="952"/>
    </location>
</feature>
<reference evidence="10 11" key="1">
    <citation type="submission" date="2018-06" db="EMBL/GenBank/DDBJ databases">
        <authorList>
            <consortium name="Pathogen Informatics"/>
            <person name="Doyle S."/>
        </authorList>
    </citation>
    <scope>NUCLEOTIDE SEQUENCE [LARGE SCALE GENOMIC DNA]</scope>
    <source>
        <strain evidence="10 11">NCTC11862</strain>
    </source>
</reference>
<accession>A0A376CLI8</accession>
<feature type="transmembrane region" description="Helical" evidence="9">
    <location>
        <begin position="225"/>
        <end position="242"/>
    </location>
</feature>
<feature type="transmembrane region" description="Helical" evidence="9">
    <location>
        <begin position="344"/>
        <end position="363"/>
    </location>
</feature>
<feature type="transmembrane region" description="Helical" evidence="9">
    <location>
        <begin position="424"/>
        <end position="444"/>
    </location>
</feature>
<evidence type="ECO:0000256" key="3">
    <source>
        <dbReference type="ARBA" id="ARBA00022692"/>
    </source>
</evidence>
<evidence type="ECO:0000256" key="9">
    <source>
        <dbReference type="SAM" id="Phobius"/>
    </source>
</evidence>
<dbReference type="PANTHER" id="PTHR47019:SF1">
    <property type="entry name" value="LIPID II FLIPPASE MURJ"/>
    <property type="match status" value="1"/>
</dbReference>
<keyword evidence="5" id="KW-0573">Peptidoglycan synthesis</keyword>
<proteinExistence type="predicted"/>
<dbReference type="EMBL" id="UFXQ01000001">
    <property type="protein sequence ID" value="STC69193.1"/>
    <property type="molecule type" value="Genomic_DNA"/>
</dbReference>
<evidence type="ECO:0000256" key="5">
    <source>
        <dbReference type="ARBA" id="ARBA00022984"/>
    </source>
</evidence>
<feature type="transmembrane region" description="Helical" evidence="9">
    <location>
        <begin position="485"/>
        <end position="509"/>
    </location>
</feature>
<dbReference type="GO" id="GO:0005886">
    <property type="term" value="C:plasma membrane"/>
    <property type="evidence" value="ECO:0007669"/>
    <property type="project" value="UniProtKB-SubCell"/>
</dbReference>
<feature type="transmembrane region" description="Helical" evidence="9">
    <location>
        <begin position="966"/>
        <end position="988"/>
    </location>
</feature>
<dbReference type="Gene3D" id="3.30.200.20">
    <property type="entry name" value="Phosphorylase Kinase, domain 1"/>
    <property type="match status" value="1"/>
</dbReference>
<feature type="transmembrane region" description="Helical" evidence="9">
    <location>
        <begin position="194"/>
        <end position="213"/>
    </location>
</feature>
<feature type="compositionally biased region" description="Polar residues" evidence="8">
    <location>
        <begin position="56"/>
        <end position="65"/>
    </location>
</feature>
<feature type="transmembrane region" description="Helical" evidence="9">
    <location>
        <begin position="148"/>
        <end position="174"/>
    </location>
</feature>
<feature type="region of interest" description="Disordered" evidence="8">
    <location>
        <begin position="914"/>
        <end position="956"/>
    </location>
</feature>
<dbReference type="GO" id="GO:0015648">
    <property type="term" value="F:lipid-linked peptidoglycan transporter activity"/>
    <property type="evidence" value="ECO:0007669"/>
    <property type="project" value="TreeGrafter"/>
</dbReference>
<dbReference type="RefSeq" id="WP_018582666.1">
    <property type="nucleotide sequence ID" value="NZ_LDYD01000019.1"/>
</dbReference>
<sequence length="1176" mass="124211">MAPSENTPGQRRRIVTPSPPAPVPVPRPVKEPEPEPVQDLSGLTASPADTGDGGSTVATASSGEKASNEDVVRSTGSMAIATLLSRITGFIRTVMITSMLGGAIASAFNLANTLPNMITEIVLGSVMTALVVPVLVRAEKEDADGGAGFIRQLFTLTLTLMLSVTVLATVAAPFLVSIMMDEGAKTNIVQSTSFAYLLLPQIFFYGLFSLFQAILNTKGVFKPGAWAPVVNNVISITVLAAYRLVPGSLNPAAPSPVTDPHVLLLGLGTTLGVVVQCAIMLPYLKKLKIDLRLKWGIDDRLKAFGGMAVAIVAYVAVSQLGYVITARIATEADASAYAIYQQHWQLLQVPYGIIGVALLTAIMPRLSRNAADGDDRAVVRDLTLATKLTFIALIPVVIFMTAFGPDIGNALFGYGAFETEEARTLGMTISFSAFTLIPYALVMLHLRVFYAREEAWTPTFIIAGITATKVLLSYLAPMAASSSEFVVVLLGAANGFGFVAGAVIGAFLLKRKLGDLQSATVMHTSTWAAAAGIIGAAAALLTQFLIRKVPFNPVDLMIGWGYRPSLGLVVEIGIAGIVFLIVAGLVLSRSGLPEVQNLGRLFARIPVVGKFIKPDEDKAIETGKTDPRVMSQQFLATDSFNASPVPPPMSAGVVRGPRLVAGAPVSDGRFRLLRDHGAVDGARLWQAREVRTGREVALVFVDTHNQAPLAAVGGDEAARRSREVARRTRQLRTLNHPAIALNIQVLSYRSGCLVVSDWVPGASVKSVVEAEGNLHPQAVARAMAPLADALADSHEQGAPMGLDNRNRLRVSTDGYVVLAFPAVLPQASDEKDMSALASALELLDAGTGEDSDTRLTAIAEKTRALADDAADPETENPTSDIFHAIADELRDLSGVPEPADEDIVVEASAAEATEAKAADATGEIPAVPPTTSGRPQREALHVVDEDTPEPDKLSGFGSRGYTAQGFAAVAAAVIAVVLLIAALTTYLVGVIGGDDPASPVTSESVDDTTTSNAEGGADSQPLPVIVDTARVRVWQAPGQDPSADNPEQVDNVIDGDNDTTWATDDYPNGLGTKPGVGVVLTAEQPLQLQHLLIETETTGARYSLYGLPADRETNAETTPLEELPLLREGTLRSTRNSLEIEGNPEVNGVILWITDIPTTQNPHVEISEISMIGLPM</sequence>
<keyword evidence="3 9" id="KW-0812">Transmembrane</keyword>
<feature type="transmembrane region" description="Helical" evidence="9">
    <location>
        <begin position="384"/>
        <end position="404"/>
    </location>
</feature>
<feature type="transmembrane region" description="Helical" evidence="9">
    <location>
        <begin position="304"/>
        <end position="324"/>
    </location>
</feature>
<evidence type="ECO:0000313" key="10">
    <source>
        <dbReference type="EMBL" id="STC69193.1"/>
    </source>
</evidence>
<feature type="region of interest" description="Disordered" evidence="8">
    <location>
        <begin position="995"/>
        <end position="1020"/>
    </location>
</feature>
<evidence type="ECO:0000313" key="11">
    <source>
        <dbReference type="Proteomes" id="UP000254467"/>
    </source>
</evidence>
<evidence type="ECO:0000256" key="6">
    <source>
        <dbReference type="ARBA" id="ARBA00022989"/>
    </source>
</evidence>
<dbReference type="GO" id="GO:0008360">
    <property type="term" value="P:regulation of cell shape"/>
    <property type="evidence" value="ECO:0007669"/>
    <property type="project" value="UniProtKB-KW"/>
</dbReference>
<dbReference type="STRING" id="35756.GCA_001044155_00369"/>
<protein>
    <submittedName>
        <fullName evidence="10">Putative virulence factor</fullName>
    </submittedName>
</protein>
<keyword evidence="2" id="KW-1003">Cell membrane</keyword>
<evidence type="ECO:0000256" key="4">
    <source>
        <dbReference type="ARBA" id="ARBA00022960"/>
    </source>
</evidence>
<feature type="transmembrane region" description="Helical" evidence="9">
    <location>
        <begin position="456"/>
        <end position="479"/>
    </location>
</feature>
<feature type="region of interest" description="Disordered" evidence="8">
    <location>
        <begin position="1"/>
        <end position="71"/>
    </location>
</feature>
<keyword evidence="7 9" id="KW-0472">Membrane</keyword>
<dbReference type="AlphaFoldDB" id="A0A376CLI8"/>
<evidence type="ECO:0000256" key="1">
    <source>
        <dbReference type="ARBA" id="ARBA00004651"/>
    </source>
</evidence>
<organism evidence="10 11">
    <name type="scientific">Corynebacterium pilosum</name>
    <dbReference type="NCBI Taxonomy" id="35756"/>
    <lineage>
        <taxon>Bacteria</taxon>
        <taxon>Bacillati</taxon>
        <taxon>Actinomycetota</taxon>
        <taxon>Actinomycetes</taxon>
        <taxon>Mycobacteriales</taxon>
        <taxon>Corynebacteriaceae</taxon>
        <taxon>Corynebacterium</taxon>
    </lineage>
</organism>
<dbReference type="GO" id="GO:0009252">
    <property type="term" value="P:peptidoglycan biosynthetic process"/>
    <property type="evidence" value="ECO:0007669"/>
    <property type="project" value="UniProtKB-KW"/>
</dbReference>
<feature type="compositionally biased region" description="Low complexity" evidence="8">
    <location>
        <begin position="998"/>
        <end position="1011"/>
    </location>
</feature>
<dbReference type="Gene3D" id="1.10.510.10">
    <property type="entry name" value="Transferase(Phosphotransferase) domain 1"/>
    <property type="match status" value="1"/>
</dbReference>